<dbReference type="InterPro" id="IPR050273">
    <property type="entry name" value="GppA/Ppx_hydrolase"/>
</dbReference>
<keyword evidence="3" id="KW-1185">Reference proteome</keyword>
<dbReference type="EMBL" id="SKBU01000018">
    <property type="protein sequence ID" value="TCJ16146.1"/>
    <property type="molecule type" value="Genomic_DNA"/>
</dbReference>
<organism evidence="2 3">
    <name type="scientific">Rubrobacter taiwanensis</name>
    <dbReference type="NCBI Taxonomy" id="185139"/>
    <lineage>
        <taxon>Bacteria</taxon>
        <taxon>Bacillati</taxon>
        <taxon>Actinomycetota</taxon>
        <taxon>Rubrobacteria</taxon>
        <taxon>Rubrobacterales</taxon>
        <taxon>Rubrobacteraceae</taxon>
        <taxon>Rubrobacter</taxon>
    </lineage>
</organism>
<feature type="domain" description="Ppx/GppA phosphatase N-terminal" evidence="1">
    <location>
        <begin position="38"/>
        <end position="270"/>
    </location>
</feature>
<protein>
    <recommendedName>
        <fullName evidence="1">Ppx/GppA phosphatase N-terminal domain-containing protein</fullName>
    </recommendedName>
</protein>
<dbReference type="OrthoDB" id="9793035at2"/>
<accession>A0A4R1BG15</accession>
<reference evidence="2 3" key="1">
    <citation type="submission" date="2019-03" db="EMBL/GenBank/DDBJ databases">
        <title>Whole genome sequence of a novel Rubrobacter taiwanensis strain, isolated from Yellowstone National Park.</title>
        <authorList>
            <person name="Freed S."/>
            <person name="Ramaley R.F."/>
            <person name="Kyndt J.A."/>
        </authorList>
    </citation>
    <scope>NUCLEOTIDE SEQUENCE [LARGE SCALE GENOMIC DNA]</scope>
    <source>
        <strain evidence="2 3">Yellowstone</strain>
    </source>
</reference>
<proteinExistence type="predicted"/>
<dbReference type="SUPFAM" id="SSF53067">
    <property type="entry name" value="Actin-like ATPase domain"/>
    <property type="match status" value="2"/>
</dbReference>
<dbReference type="Gene3D" id="3.30.420.150">
    <property type="entry name" value="Exopolyphosphatase. Domain 2"/>
    <property type="match status" value="1"/>
</dbReference>
<dbReference type="InterPro" id="IPR003695">
    <property type="entry name" value="Ppx_GppA_N"/>
</dbReference>
<dbReference type="PANTHER" id="PTHR30005:SF13">
    <property type="entry name" value="EXOPOLYPHOSPHATASE 2"/>
    <property type="match status" value="1"/>
</dbReference>
<dbReference type="Pfam" id="PF02541">
    <property type="entry name" value="Ppx-GppA"/>
    <property type="match status" value="1"/>
</dbReference>
<dbReference type="CDD" id="cd24054">
    <property type="entry name" value="ASKHA_NBD_AaPPX-GppA_MtPPX2-like"/>
    <property type="match status" value="1"/>
</dbReference>
<dbReference type="PANTHER" id="PTHR30005">
    <property type="entry name" value="EXOPOLYPHOSPHATASE"/>
    <property type="match status" value="1"/>
</dbReference>
<evidence type="ECO:0000313" key="2">
    <source>
        <dbReference type="EMBL" id="TCJ16146.1"/>
    </source>
</evidence>
<dbReference type="InterPro" id="IPR043129">
    <property type="entry name" value="ATPase_NBD"/>
</dbReference>
<dbReference type="RefSeq" id="WP_132691757.1">
    <property type="nucleotide sequence ID" value="NZ_SKBU01000018.1"/>
</dbReference>
<gene>
    <name evidence="2" type="ORF">E0L93_10755</name>
</gene>
<name>A0A4R1BG15_9ACTN</name>
<sequence length="288" mass="30613">MSSLAIIDLGSNSTRLLIPPGERRERITGLGRSGFGNTGLERTLAAVDEYLELAAERNVERVAAVATSAVRDAGPAAAALAAELERRRVELYVLTGEEEAALTFAGATLDLRPGERATVVDVGGGSTEISSGRAGWNPEWLRSFDLGSVRCTRDYERFTRADRKRLAALALETFHLPPAARADRLIAAGGTATTLAGLLSGGDSLEIHRIGLNDVETLLDELEPLSPGEISSRYAVPLLRAQVFRAGLTLLASAVRACGHESFTVSKKDLLDGTAHDLKNGVGILSQR</sequence>
<evidence type="ECO:0000259" key="1">
    <source>
        <dbReference type="Pfam" id="PF02541"/>
    </source>
</evidence>
<dbReference type="AlphaFoldDB" id="A0A4R1BG15"/>
<dbReference type="GO" id="GO:0016462">
    <property type="term" value="F:pyrophosphatase activity"/>
    <property type="evidence" value="ECO:0007669"/>
    <property type="project" value="TreeGrafter"/>
</dbReference>
<comment type="caution">
    <text evidence="2">The sequence shown here is derived from an EMBL/GenBank/DDBJ whole genome shotgun (WGS) entry which is preliminary data.</text>
</comment>
<evidence type="ECO:0000313" key="3">
    <source>
        <dbReference type="Proteomes" id="UP000295244"/>
    </source>
</evidence>
<dbReference type="Gene3D" id="3.30.420.40">
    <property type="match status" value="1"/>
</dbReference>
<dbReference type="Proteomes" id="UP000295244">
    <property type="component" value="Unassembled WGS sequence"/>
</dbReference>